<dbReference type="RefSeq" id="WP_261494096.1">
    <property type="nucleotide sequence ID" value="NZ_JAOCQF010000001.1"/>
</dbReference>
<comment type="similarity">
    <text evidence="5">Belongs to the class I-like SAM-binding methyltransferase superfamily. RsmB/NOP family.</text>
</comment>
<dbReference type="PANTHER" id="PTHR22807:SF53">
    <property type="entry name" value="RIBOSOMAL RNA SMALL SUBUNIT METHYLTRANSFERASE B-RELATED"/>
    <property type="match status" value="1"/>
</dbReference>
<dbReference type="InterPro" id="IPR029063">
    <property type="entry name" value="SAM-dependent_MTases_sf"/>
</dbReference>
<dbReference type="EMBL" id="JAOCQF010000001">
    <property type="protein sequence ID" value="MCT8328671.1"/>
    <property type="molecule type" value="Genomic_DNA"/>
</dbReference>
<proteinExistence type="inferred from homology"/>
<dbReference type="InterPro" id="IPR054728">
    <property type="entry name" value="RsmB-like_ferredoxin"/>
</dbReference>
<name>A0ABT2NID6_9RHOB</name>
<dbReference type="SUPFAM" id="SSF53335">
    <property type="entry name" value="S-adenosyl-L-methionine-dependent methyltransferases"/>
    <property type="match status" value="1"/>
</dbReference>
<evidence type="ECO:0000256" key="5">
    <source>
        <dbReference type="PROSITE-ProRule" id="PRU01023"/>
    </source>
</evidence>
<dbReference type="InterPro" id="IPR049560">
    <property type="entry name" value="MeTrfase_RsmB-F_NOP2_cat"/>
</dbReference>
<protein>
    <submittedName>
        <fullName evidence="7">RsmB/NOP family class I SAM-dependent RNA methyltransferase</fullName>
    </submittedName>
</protein>
<keyword evidence="8" id="KW-1185">Reference proteome</keyword>
<dbReference type="GO" id="GO:0032259">
    <property type="term" value="P:methylation"/>
    <property type="evidence" value="ECO:0007669"/>
    <property type="project" value="UniProtKB-KW"/>
</dbReference>
<comment type="caution">
    <text evidence="7">The sequence shown here is derived from an EMBL/GenBank/DDBJ whole genome shotgun (WGS) entry which is preliminary data.</text>
</comment>
<dbReference type="Pfam" id="PF22458">
    <property type="entry name" value="RsmF-B_ferredox"/>
    <property type="match status" value="1"/>
</dbReference>
<gene>
    <name evidence="7" type="ORF">N5I32_03980</name>
</gene>
<feature type="domain" description="SAM-dependent MTase RsmB/NOP-type" evidence="6">
    <location>
        <begin position="143"/>
        <end position="395"/>
    </location>
</feature>
<keyword evidence="3 5" id="KW-0949">S-adenosyl-L-methionine</keyword>
<dbReference type="PANTHER" id="PTHR22807">
    <property type="entry name" value="NOP2 YEAST -RELATED NOL1/NOP2/FMU SUN DOMAIN-CONTAINING"/>
    <property type="match status" value="1"/>
</dbReference>
<evidence type="ECO:0000259" key="6">
    <source>
        <dbReference type="PROSITE" id="PS51686"/>
    </source>
</evidence>
<dbReference type="InterPro" id="IPR023267">
    <property type="entry name" value="RCMT"/>
</dbReference>
<dbReference type="GO" id="GO:0008168">
    <property type="term" value="F:methyltransferase activity"/>
    <property type="evidence" value="ECO:0007669"/>
    <property type="project" value="UniProtKB-KW"/>
</dbReference>
<sequence length="395" mass="41405">MTPEARIGSAVEILDRVIAGEPAERALTNWARGHRFAGSRDRAAIRDHVYDALRRRRSALALSGQAEEGGRALMIGLLAGEGADPAAVFSGQGYAPAPLSAAEAQALAAAPAPADLPEAVALDVPDWLAGPLKRRLGADYARAMAVMRSRAPVFLRVNAQRAGREDAQAALAAEGIVTRASPQAKFALEVVEGASRIRNSASYLDGLVEVQDLSPQAAVERLPLKPGQRVLDYCAGGGGKVLAMAAQVPGTWFAHDADPRRMTDLPARAARAGVTVRQLAPGSVAAAGPFDLVLADVPCSGTGTWRRTPEAKWTLTPARLRTLLHTQAAILDAAAALVGPKGTLAYMTCSLLDDENGAQVAAFLDRSPGFGLEFEQCYGPPDGGDGFHLSCLKRL</sequence>
<keyword evidence="2 5" id="KW-0808">Transferase</keyword>
<evidence type="ECO:0000256" key="1">
    <source>
        <dbReference type="ARBA" id="ARBA00022603"/>
    </source>
</evidence>
<feature type="binding site" evidence="5">
    <location>
        <position position="296"/>
    </location>
    <ligand>
        <name>S-adenosyl-L-methionine</name>
        <dbReference type="ChEBI" id="CHEBI:59789"/>
    </ligand>
</feature>
<evidence type="ECO:0000256" key="2">
    <source>
        <dbReference type="ARBA" id="ARBA00022679"/>
    </source>
</evidence>
<evidence type="ECO:0000313" key="8">
    <source>
        <dbReference type="Proteomes" id="UP001205601"/>
    </source>
</evidence>
<dbReference type="PRINTS" id="PR02008">
    <property type="entry name" value="RCMTFAMILY"/>
</dbReference>
<evidence type="ECO:0000256" key="4">
    <source>
        <dbReference type="ARBA" id="ARBA00022884"/>
    </source>
</evidence>
<accession>A0ABT2NID6</accession>
<dbReference type="Pfam" id="PF01189">
    <property type="entry name" value="Methyltr_RsmB-F"/>
    <property type="match status" value="1"/>
</dbReference>
<dbReference type="PROSITE" id="PS51686">
    <property type="entry name" value="SAM_MT_RSMB_NOP"/>
    <property type="match status" value="1"/>
</dbReference>
<comment type="caution">
    <text evidence="5">Lacks conserved residue(s) required for the propagation of feature annotation.</text>
</comment>
<feature type="binding site" evidence="5">
    <location>
        <position position="256"/>
    </location>
    <ligand>
        <name>S-adenosyl-L-methionine</name>
        <dbReference type="ChEBI" id="CHEBI:59789"/>
    </ligand>
</feature>
<dbReference type="Gene3D" id="3.40.50.150">
    <property type="entry name" value="Vaccinia Virus protein VP39"/>
    <property type="match status" value="1"/>
</dbReference>
<organism evidence="7 8">
    <name type="scientific">Albidovulum sediminis</name>
    <dbReference type="NCBI Taxonomy" id="3066345"/>
    <lineage>
        <taxon>Bacteria</taxon>
        <taxon>Pseudomonadati</taxon>
        <taxon>Pseudomonadota</taxon>
        <taxon>Alphaproteobacteria</taxon>
        <taxon>Rhodobacterales</taxon>
        <taxon>Paracoccaceae</taxon>
        <taxon>Albidovulum</taxon>
    </lineage>
</organism>
<feature type="active site" description="Nucleophile" evidence="5">
    <location>
        <position position="349"/>
    </location>
</feature>
<dbReference type="Proteomes" id="UP001205601">
    <property type="component" value="Unassembled WGS sequence"/>
</dbReference>
<keyword evidence="1 5" id="KW-0489">Methyltransferase</keyword>
<keyword evidence="4 5" id="KW-0694">RNA-binding</keyword>
<reference evidence="8" key="1">
    <citation type="submission" date="2023-07" db="EMBL/GenBank/DDBJ databases">
        <title>Defluviimonas sediminis sp. nov., isolated from mangrove sediment.</title>
        <authorList>
            <person name="Liu L."/>
            <person name="Li J."/>
            <person name="Huang Y."/>
            <person name="Pan J."/>
            <person name="Li M."/>
        </authorList>
    </citation>
    <scope>NUCLEOTIDE SEQUENCE [LARGE SCALE GENOMIC DNA]</scope>
    <source>
        <strain evidence="8">FT324</strain>
    </source>
</reference>
<evidence type="ECO:0000256" key="3">
    <source>
        <dbReference type="ARBA" id="ARBA00022691"/>
    </source>
</evidence>
<dbReference type="InterPro" id="IPR001678">
    <property type="entry name" value="MeTrfase_RsmB-F_NOP2_dom"/>
</dbReference>
<evidence type="ECO:0000313" key="7">
    <source>
        <dbReference type="EMBL" id="MCT8328671.1"/>
    </source>
</evidence>